<sequence length="91" mass="10320">MAHPQTTIPTFYRLFFTVLDPMIALHASYMMFFTPAVVTDAFVPAAISPYDPSQTFFQQQLGGALLMCAVLDIFLLRQTNEIWIWKVMQGG</sequence>
<dbReference type="PANTHER" id="PTHR37019:SF1">
    <property type="entry name" value="EXPERA DOMAIN-CONTAINING PROTEIN"/>
    <property type="match status" value="1"/>
</dbReference>
<dbReference type="Proteomes" id="UP001056384">
    <property type="component" value="Chromosome 3"/>
</dbReference>
<proteinExistence type="predicted"/>
<name>A0A9Q9EIU5_9PEZI</name>
<evidence type="ECO:0000259" key="2">
    <source>
        <dbReference type="Pfam" id="PF24803"/>
    </source>
</evidence>
<evidence type="ECO:0000313" key="3">
    <source>
        <dbReference type="EMBL" id="USW51479.1"/>
    </source>
</evidence>
<keyword evidence="1" id="KW-0812">Transmembrane</keyword>
<dbReference type="InterPro" id="IPR056121">
    <property type="entry name" value="DUF7704"/>
</dbReference>
<feature type="transmembrane region" description="Helical" evidence="1">
    <location>
        <begin position="57"/>
        <end position="76"/>
    </location>
</feature>
<dbReference type="PANTHER" id="PTHR37019">
    <property type="entry name" value="CHROMOSOME 1, WHOLE GENOME SHOTGUN SEQUENCE"/>
    <property type="match status" value="1"/>
</dbReference>
<evidence type="ECO:0000256" key="1">
    <source>
        <dbReference type="SAM" id="Phobius"/>
    </source>
</evidence>
<keyword evidence="1" id="KW-1133">Transmembrane helix</keyword>
<organism evidence="3 4">
    <name type="scientific">Septoria linicola</name>
    <dbReference type="NCBI Taxonomy" id="215465"/>
    <lineage>
        <taxon>Eukaryota</taxon>
        <taxon>Fungi</taxon>
        <taxon>Dikarya</taxon>
        <taxon>Ascomycota</taxon>
        <taxon>Pezizomycotina</taxon>
        <taxon>Dothideomycetes</taxon>
        <taxon>Dothideomycetidae</taxon>
        <taxon>Mycosphaerellales</taxon>
        <taxon>Mycosphaerellaceae</taxon>
        <taxon>Septoria</taxon>
    </lineage>
</organism>
<dbReference type="Pfam" id="PF24803">
    <property type="entry name" value="DUF7704"/>
    <property type="match status" value="1"/>
</dbReference>
<protein>
    <recommendedName>
        <fullName evidence="2">DUF7704 domain-containing protein</fullName>
    </recommendedName>
</protein>
<accession>A0A9Q9EIU5</accession>
<dbReference type="OrthoDB" id="5313995at2759"/>
<feature type="transmembrane region" description="Helical" evidence="1">
    <location>
        <begin position="12"/>
        <end position="37"/>
    </location>
</feature>
<evidence type="ECO:0000313" key="4">
    <source>
        <dbReference type="Proteomes" id="UP001056384"/>
    </source>
</evidence>
<keyword evidence="1" id="KW-0472">Membrane</keyword>
<feature type="domain" description="DUF7704" evidence="2">
    <location>
        <begin position="6"/>
        <end position="87"/>
    </location>
</feature>
<dbReference type="AlphaFoldDB" id="A0A9Q9EIU5"/>
<reference evidence="3" key="1">
    <citation type="submission" date="2022-06" db="EMBL/GenBank/DDBJ databases">
        <title>Complete genome sequences of two strains of the flax pathogen Septoria linicola.</title>
        <authorList>
            <person name="Lapalu N."/>
            <person name="Simon A."/>
            <person name="Demenou B."/>
            <person name="Paumier D."/>
            <person name="Guillot M.-P."/>
            <person name="Gout L."/>
            <person name="Valade R."/>
        </authorList>
    </citation>
    <scope>NUCLEOTIDE SEQUENCE</scope>
    <source>
        <strain evidence="3">SE15195</strain>
    </source>
</reference>
<keyword evidence="4" id="KW-1185">Reference proteome</keyword>
<dbReference type="EMBL" id="CP099420">
    <property type="protein sequence ID" value="USW51479.1"/>
    <property type="molecule type" value="Genomic_DNA"/>
</dbReference>
<gene>
    <name evidence="3" type="ORF">Slin15195_G047980</name>
</gene>